<dbReference type="PANTHER" id="PTHR35580:SF1">
    <property type="entry name" value="PHYTASE-LIKE DOMAIN-CONTAINING PROTEIN"/>
    <property type="match status" value="1"/>
</dbReference>
<reference evidence="3 4" key="1">
    <citation type="submission" date="2023-01" db="EMBL/GenBank/DDBJ databases">
        <title>Complete genome of Chryseobacterium camelliae VAN22-5A.</title>
        <authorList>
            <person name="Zong G."/>
            <person name="Cao G."/>
        </authorList>
    </citation>
    <scope>NUCLEOTIDE SEQUENCE [LARGE SCALE GENOMIC DNA]</scope>
    <source>
        <strain evidence="3 4">VAN22-5A</strain>
    </source>
</reference>
<evidence type="ECO:0000256" key="1">
    <source>
        <dbReference type="ARBA" id="ARBA00022729"/>
    </source>
</evidence>
<dbReference type="RefSeq" id="WP_271148994.1">
    <property type="nucleotide sequence ID" value="NZ_CP115859.1"/>
</dbReference>
<sequence>MTKILHIHQKTKLVTSLFFLVFSILLFTSVKAQNYQWQWAKKGGGNQNSGTFDYDSEQIYDMKIGSDNNYYFIGSIQGNTAVNLNNVPVTTYNSSLGGNDVFIFSTTCDGTIRWSQSIGGGDIFDSSYNLVLDNQNNVYVGVFVGHAEHQINVHFSPTETLPGVPANANVYSDYYKNTFLVKYDSNGNFIKKAALEGDKNGYSHSSQILDLVIDSNNNLHFIAGFGSGNHLNGNLTVPSSATNLSPNYYLIKYDNNLNYISNIQLPLSAGSGFAGMNNIRFAFDESLNRFYIIGSRSVNVTSQPIPLVYENKAIVNRSYLLAVNGTNGSEVFRREIYTDPTVSTMLPANIFNSIAIDANSDIYVTGNVFLGAANSSIKIYDPNNPGTTSSVFYPTVAANTPFIAKIDKFGQTQWLKTPGLVSSNNSYSIILSVRGITLNGDEVAVGGSASYFTWDSFVYNNIQNYQPDPVLLRFNKQTGTAIGLHAIKGSFGNTEHMTAVTKDNDGNYVVGGSFVSTLFGAPSNVPSLVGNATYDFYIAKLAATTCGVKVMATNELSGFDVGIYPNPATDFIYIKTKDVVDDYEIYNSVGQLVRQGKLGKENEINLHNLPSSVYMIKVYNVKGESSALKVIKK</sequence>
<dbReference type="NCBIfam" id="TIGR04183">
    <property type="entry name" value="Por_Secre_tail"/>
    <property type="match status" value="1"/>
</dbReference>
<dbReference type="InterPro" id="IPR026444">
    <property type="entry name" value="Secre_tail"/>
</dbReference>
<evidence type="ECO:0000313" key="4">
    <source>
        <dbReference type="Proteomes" id="UP001210978"/>
    </source>
</evidence>
<protein>
    <submittedName>
        <fullName evidence="3">T9SS type A sorting domain-containing protein</fullName>
    </submittedName>
</protein>
<gene>
    <name evidence="3" type="ORF">PFY12_00815</name>
</gene>
<dbReference type="Pfam" id="PF18962">
    <property type="entry name" value="Por_Secre_tail"/>
    <property type="match status" value="1"/>
</dbReference>
<dbReference type="Proteomes" id="UP001210978">
    <property type="component" value="Chromosome"/>
</dbReference>
<dbReference type="SUPFAM" id="SSF101898">
    <property type="entry name" value="NHL repeat"/>
    <property type="match status" value="1"/>
</dbReference>
<keyword evidence="4" id="KW-1185">Reference proteome</keyword>
<keyword evidence="1" id="KW-0732">Signal</keyword>
<evidence type="ECO:0000259" key="2">
    <source>
        <dbReference type="Pfam" id="PF18962"/>
    </source>
</evidence>
<feature type="domain" description="Secretion system C-terminal sorting" evidence="2">
    <location>
        <begin position="563"/>
        <end position="629"/>
    </location>
</feature>
<evidence type="ECO:0000313" key="3">
    <source>
        <dbReference type="EMBL" id="WBV60674.1"/>
    </source>
</evidence>
<dbReference type="InterPro" id="IPR052918">
    <property type="entry name" value="Motility_Chemotaxis_Reg"/>
</dbReference>
<accession>A0ABY7QNC9</accession>
<dbReference type="EMBL" id="CP115859">
    <property type="protein sequence ID" value="WBV60674.1"/>
    <property type="molecule type" value="Genomic_DNA"/>
</dbReference>
<organism evidence="3 4">
    <name type="scientific">Chryseobacterium camelliae</name>
    <dbReference type="NCBI Taxonomy" id="1265445"/>
    <lineage>
        <taxon>Bacteria</taxon>
        <taxon>Pseudomonadati</taxon>
        <taxon>Bacteroidota</taxon>
        <taxon>Flavobacteriia</taxon>
        <taxon>Flavobacteriales</taxon>
        <taxon>Weeksellaceae</taxon>
        <taxon>Chryseobacterium group</taxon>
        <taxon>Chryseobacterium</taxon>
    </lineage>
</organism>
<dbReference type="PANTHER" id="PTHR35580">
    <property type="entry name" value="CELL SURFACE GLYCOPROTEIN (S-LAYER PROTEIN)-LIKE PROTEIN"/>
    <property type="match status" value="1"/>
</dbReference>
<proteinExistence type="predicted"/>
<name>A0ABY7QNC9_9FLAO</name>